<sequence>MRGSKGGQGLEGEADKEEEKEDADSDEDEKNVDKSFTTTPTHSPLRPAGREAPPPSLPYALLSNPSPAAHASFFTCCRYHNFPPPRHVPCSRLAAIHPPTSTDTSFLFHHAHSYPDVPMSKYSEARPRKKRSGHLTTTTITTITTTTTTSSSVLLPVRSREKQQCVRADASHATLSFAHRSPPIKSLLAEIYIRSTLTWWEPEKEVASAGLRPGMVVALPEGTWTILRCRGCCGGCVDGRKKGIIYLTWETDEGVQCVDRGKRDLGNCIWPAGMGDCTAHSAAPCAAPLAMNT</sequence>
<evidence type="ECO:0000256" key="1">
    <source>
        <dbReference type="SAM" id="MobiDB-lite"/>
    </source>
</evidence>
<proteinExistence type="predicted"/>
<feature type="region of interest" description="Disordered" evidence="1">
    <location>
        <begin position="1"/>
        <end position="61"/>
    </location>
</feature>
<protein>
    <submittedName>
        <fullName evidence="2">Uncharacterized protein</fullName>
    </submittedName>
</protein>
<evidence type="ECO:0000313" key="3">
    <source>
        <dbReference type="Proteomes" id="UP001487740"/>
    </source>
</evidence>
<dbReference type="Proteomes" id="UP001487740">
    <property type="component" value="Unassembled WGS sequence"/>
</dbReference>
<evidence type="ECO:0000313" key="2">
    <source>
        <dbReference type="EMBL" id="KAK8404861.1"/>
    </source>
</evidence>
<comment type="caution">
    <text evidence="2">The sequence shown here is derived from an EMBL/GenBank/DDBJ whole genome shotgun (WGS) entry which is preliminary data.</text>
</comment>
<keyword evidence="3" id="KW-1185">Reference proteome</keyword>
<name>A0AAW0UZ50_SCYPA</name>
<organism evidence="2 3">
    <name type="scientific">Scylla paramamosain</name>
    <name type="common">Mud crab</name>
    <dbReference type="NCBI Taxonomy" id="85552"/>
    <lineage>
        <taxon>Eukaryota</taxon>
        <taxon>Metazoa</taxon>
        <taxon>Ecdysozoa</taxon>
        <taxon>Arthropoda</taxon>
        <taxon>Crustacea</taxon>
        <taxon>Multicrustacea</taxon>
        <taxon>Malacostraca</taxon>
        <taxon>Eumalacostraca</taxon>
        <taxon>Eucarida</taxon>
        <taxon>Decapoda</taxon>
        <taxon>Pleocyemata</taxon>
        <taxon>Brachyura</taxon>
        <taxon>Eubrachyura</taxon>
        <taxon>Portunoidea</taxon>
        <taxon>Portunidae</taxon>
        <taxon>Portuninae</taxon>
        <taxon>Scylla</taxon>
    </lineage>
</organism>
<gene>
    <name evidence="2" type="ORF">O3P69_001455</name>
</gene>
<dbReference type="AlphaFoldDB" id="A0AAW0UZ50"/>
<feature type="compositionally biased region" description="Acidic residues" evidence="1">
    <location>
        <begin position="12"/>
        <end position="30"/>
    </location>
</feature>
<reference evidence="2 3" key="1">
    <citation type="submission" date="2023-03" db="EMBL/GenBank/DDBJ databases">
        <title>High-quality genome of Scylla paramamosain provides insights in environmental adaptation.</title>
        <authorList>
            <person name="Zhang L."/>
        </authorList>
    </citation>
    <scope>NUCLEOTIDE SEQUENCE [LARGE SCALE GENOMIC DNA]</scope>
    <source>
        <strain evidence="2">LZ_2023a</strain>
        <tissue evidence="2">Muscle</tissue>
    </source>
</reference>
<feature type="compositionally biased region" description="Gly residues" evidence="1">
    <location>
        <begin position="1"/>
        <end position="10"/>
    </location>
</feature>
<dbReference type="EMBL" id="JARAKH010000003">
    <property type="protein sequence ID" value="KAK8404861.1"/>
    <property type="molecule type" value="Genomic_DNA"/>
</dbReference>
<accession>A0AAW0UZ50</accession>